<reference evidence="1 2" key="1">
    <citation type="submission" date="2015-04" db="EMBL/GenBank/DDBJ databases">
        <title>Complete genome sequence of Schizopora paradoxa KUC8140, a cosmopolitan wood degrader in East Asia.</title>
        <authorList>
            <consortium name="DOE Joint Genome Institute"/>
            <person name="Min B."/>
            <person name="Park H."/>
            <person name="Jang Y."/>
            <person name="Kim J.-J."/>
            <person name="Kim K.H."/>
            <person name="Pangilinan J."/>
            <person name="Lipzen A."/>
            <person name="Riley R."/>
            <person name="Grigoriev I.V."/>
            <person name="Spatafora J.W."/>
            <person name="Choi I.-G."/>
        </authorList>
    </citation>
    <scope>NUCLEOTIDE SEQUENCE [LARGE SCALE GENOMIC DNA]</scope>
    <source>
        <strain evidence="1 2">KUC8140</strain>
    </source>
</reference>
<organism evidence="1 2">
    <name type="scientific">Schizopora paradoxa</name>
    <dbReference type="NCBI Taxonomy" id="27342"/>
    <lineage>
        <taxon>Eukaryota</taxon>
        <taxon>Fungi</taxon>
        <taxon>Dikarya</taxon>
        <taxon>Basidiomycota</taxon>
        <taxon>Agaricomycotina</taxon>
        <taxon>Agaricomycetes</taxon>
        <taxon>Hymenochaetales</taxon>
        <taxon>Schizoporaceae</taxon>
        <taxon>Schizopora</taxon>
    </lineage>
</organism>
<evidence type="ECO:0000313" key="2">
    <source>
        <dbReference type="Proteomes" id="UP000053477"/>
    </source>
</evidence>
<name>A0A0H2R2J9_9AGAM</name>
<dbReference type="InParanoid" id="A0A0H2R2J9"/>
<feature type="non-terminal residue" evidence="1">
    <location>
        <position position="277"/>
    </location>
</feature>
<sequence>MSIKWSSVKVNFRDKDYVFDKPKWRMEDSDVILEPDVTLDFQFFAPKVVAVGSDGSHSRIVWEKEPVLKIPIPTTRHDVMVDLAAVASSAEESHKGNAYRLRLEDRLRVFSQQQWANIDPEQQRELFAIANILVKHDKSAAVHPVPIFPDIKKWCRSQIALHFDLFASRFMQDQTWASDFVRSRVGQHLQPIPRYKLIDNGKASAFHAKIGGNKLLGPTFAPKTFDNNAGCSSEPKERDDVTLADLRNNPDLRLRCASLDMLFKNLDRHEELRRSGD</sequence>
<protein>
    <submittedName>
        <fullName evidence="1">Uncharacterized protein</fullName>
    </submittedName>
</protein>
<evidence type="ECO:0000313" key="1">
    <source>
        <dbReference type="EMBL" id="KLO03728.1"/>
    </source>
</evidence>
<dbReference type="AlphaFoldDB" id="A0A0H2R2J9"/>
<proteinExistence type="predicted"/>
<dbReference type="EMBL" id="KQ087126">
    <property type="protein sequence ID" value="KLO03728.1"/>
    <property type="molecule type" value="Genomic_DNA"/>
</dbReference>
<keyword evidence="2" id="KW-1185">Reference proteome</keyword>
<accession>A0A0H2R2J9</accession>
<dbReference type="Proteomes" id="UP000053477">
    <property type="component" value="Unassembled WGS sequence"/>
</dbReference>
<gene>
    <name evidence="1" type="ORF">SCHPADRAFT_948427</name>
</gene>